<feature type="transmembrane region" description="Helical" evidence="1">
    <location>
        <begin position="53"/>
        <end position="73"/>
    </location>
</feature>
<dbReference type="RefSeq" id="XP_008606332.1">
    <property type="nucleotide sequence ID" value="XM_008608110.1"/>
</dbReference>
<feature type="transmembrane region" description="Helical" evidence="1">
    <location>
        <begin position="115"/>
        <end position="136"/>
    </location>
</feature>
<dbReference type="GeneID" id="19943243"/>
<keyword evidence="1" id="KW-1133">Transmembrane helix</keyword>
<dbReference type="InParanoid" id="T0S426"/>
<accession>T0S426</accession>
<protein>
    <submittedName>
        <fullName evidence="2">Uncharacterized protein</fullName>
    </submittedName>
</protein>
<keyword evidence="3" id="KW-1185">Reference proteome</keyword>
<dbReference type="VEuPathDB" id="FungiDB:SDRG_02516"/>
<keyword evidence="1" id="KW-0472">Membrane</keyword>
<dbReference type="EMBL" id="JH767137">
    <property type="protein sequence ID" value="EQC39858.1"/>
    <property type="molecule type" value="Genomic_DNA"/>
</dbReference>
<dbReference type="AlphaFoldDB" id="T0S426"/>
<evidence type="ECO:0000313" key="2">
    <source>
        <dbReference type="EMBL" id="EQC39858.1"/>
    </source>
</evidence>
<dbReference type="Proteomes" id="UP000030762">
    <property type="component" value="Unassembled WGS sequence"/>
</dbReference>
<proteinExistence type="predicted"/>
<gene>
    <name evidence="2" type="ORF">SDRG_02516</name>
</gene>
<sequence>MAPFTSITRAGSYAKISAGVTCVREGTYAGMFLESAKARRGPLGYMIRSYDKLLREAESLLLPVILTPLFVYWKVDDSIDWDWATVMVFVSCNGTLTWLCGFVLHLFVVLRLDDLVDWSWICIIIPIYVSLLDWGVSPVHRVL</sequence>
<feature type="transmembrane region" description="Helical" evidence="1">
    <location>
        <begin position="85"/>
        <end position="108"/>
    </location>
</feature>
<reference evidence="2 3" key="1">
    <citation type="submission" date="2012-04" db="EMBL/GenBank/DDBJ databases">
        <title>The Genome Sequence of Saprolegnia declina VS20.</title>
        <authorList>
            <consortium name="The Broad Institute Genome Sequencing Platform"/>
            <person name="Russ C."/>
            <person name="Nusbaum C."/>
            <person name="Tyler B."/>
            <person name="van West P."/>
            <person name="Dieguez-Uribeondo J."/>
            <person name="de Bruijn I."/>
            <person name="Tripathy S."/>
            <person name="Jiang R."/>
            <person name="Young S.K."/>
            <person name="Zeng Q."/>
            <person name="Gargeya S."/>
            <person name="Fitzgerald M."/>
            <person name="Haas B."/>
            <person name="Abouelleil A."/>
            <person name="Alvarado L."/>
            <person name="Arachchi H.M."/>
            <person name="Berlin A."/>
            <person name="Chapman S.B."/>
            <person name="Goldberg J."/>
            <person name="Griggs A."/>
            <person name="Gujja S."/>
            <person name="Hansen M."/>
            <person name="Howarth C."/>
            <person name="Imamovic A."/>
            <person name="Larimer J."/>
            <person name="McCowen C."/>
            <person name="Montmayeur A."/>
            <person name="Murphy C."/>
            <person name="Neiman D."/>
            <person name="Pearson M."/>
            <person name="Priest M."/>
            <person name="Roberts A."/>
            <person name="Saif S."/>
            <person name="Shea T."/>
            <person name="Sisk P."/>
            <person name="Sykes S."/>
            <person name="Wortman J."/>
            <person name="Nusbaum C."/>
            <person name="Birren B."/>
        </authorList>
    </citation>
    <scope>NUCLEOTIDE SEQUENCE [LARGE SCALE GENOMIC DNA]</scope>
    <source>
        <strain evidence="2 3">VS20</strain>
    </source>
</reference>
<evidence type="ECO:0000313" key="3">
    <source>
        <dbReference type="Proteomes" id="UP000030762"/>
    </source>
</evidence>
<evidence type="ECO:0000256" key="1">
    <source>
        <dbReference type="SAM" id="Phobius"/>
    </source>
</evidence>
<keyword evidence="1" id="KW-0812">Transmembrane</keyword>
<organism evidence="2 3">
    <name type="scientific">Saprolegnia diclina (strain VS20)</name>
    <dbReference type="NCBI Taxonomy" id="1156394"/>
    <lineage>
        <taxon>Eukaryota</taxon>
        <taxon>Sar</taxon>
        <taxon>Stramenopiles</taxon>
        <taxon>Oomycota</taxon>
        <taxon>Saprolegniomycetes</taxon>
        <taxon>Saprolegniales</taxon>
        <taxon>Saprolegniaceae</taxon>
        <taxon>Saprolegnia</taxon>
    </lineage>
</organism>
<name>T0S426_SAPDV</name>